<keyword evidence="2" id="KW-1185">Reference proteome</keyword>
<organism evidence="1 2">
    <name type="scientific">Octopus vulgaris</name>
    <name type="common">Common octopus</name>
    <dbReference type="NCBI Taxonomy" id="6645"/>
    <lineage>
        <taxon>Eukaryota</taxon>
        <taxon>Metazoa</taxon>
        <taxon>Spiralia</taxon>
        <taxon>Lophotrochozoa</taxon>
        <taxon>Mollusca</taxon>
        <taxon>Cephalopoda</taxon>
        <taxon>Coleoidea</taxon>
        <taxon>Octopodiformes</taxon>
        <taxon>Octopoda</taxon>
        <taxon>Incirrata</taxon>
        <taxon>Octopodidae</taxon>
        <taxon>Octopus</taxon>
    </lineage>
</organism>
<dbReference type="Proteomes" id="UP001162480">
    <property type="component" value="Chromosome 4"/>
</dbReference>
<protein>
    <submittedName>
        <fullName evidence="1">Uncharacterized protein</fullName>
    </submittedName>
</protein>
<evidence type="ECO:0000313" key="2">
    <source>
        <dbReference type="Proteomes" id="UP001162480"/>
    </source>
</evidence>
<proteinExistence type="predicted"/>
<sequence length="180" mass="20827">MQRQQIGDKTRSKENPVVDISNLMCRYTGNITSFLITDLNLINDSDTSKSCDINQCKDSDRSHIKRIAMVCVDGIKAIPTLDMEDSKVDVSKRQACEEVFIGSIDFWINYNFMLIYIQHYFHKSPVLANTPPVSNLDDKWLGLYVIWFRQRPIERTRSNTEILAGKIEEHHMILCNANRV</sequence>
<dbReference type="AlphaFoldDB" id="A0AA36F260"/>
<dbReference type="EMBL" id="OX597817">
    <property type="protein sequence ID" value="CAI9720935.1"/>
    <property type="molecule type" value="Genomic_DNA"/>
</dbReference>
<evidence type="ECO:0000313" key="1">
    <source>
        <dbReference type="EMBL" id="CAI9720935.1"/>
    </source>
</evidence>
<reference evidence="1" key="1">
    <citation type="submission" date="2023-08" db="EMBL/GenBank/DDBJ databases">
        <authorList>
            <person name="Alioto T."/>
            <person name="Alioto T."/>
            <person name="Gomez Garrido J."/>
        </authorList>
    </citation>
    <scope>NUCLEOTIDE SEQUENCE</scope>
</reference>
<gene>
    <name evidence="1" type="ORF">OCTVUL_1B024136</name>
</gene>
<accession>A0AA36F260</accession>
<name>A0AA36F260_OCTVU</name>